<dbReference type="EMBL" id="CP002344">
    <property type="protein sequence ID" value="ADU51831.1"/>
    <property type="molecule type" value="Genomic_DNA"/>
</dbReference>
<feature type="transmembrane region" description="Helical" evidence="1">
    <location>
        <begin position="180"/>
        <end position="207"/>
    </location>
</feature>
<keyword evidence="1" id="KW-0472">Membrane</keyword>
<evidence type="ECO:0000313" key="2">
    <source>
        <dbReference type="EMBL" id="ADU51831.1"/>
    </source>
</evidence>
<keyword evidence="3" id="KW-1185">Reference proteome</keyword>
<feature type="transmembrane region" description="Helical" evidence="1">
    <location>
        <begin position="96"/>
        <end position="118"/>
    </location>
</feature>
<organism evidence="2 3">
    <name type="scientific">Thermaerobacter marianensis (strain ATCC 700841 / DSM 12885 / JCM 10246 / 7p75a)</name>
    <dbReference type="NCBI Taxonomy" id="644966"/>
    <lineage>
        <taxon>Bacteria</taxon>
        <taxon>Bacillati</taxon>
        <taxon>Bacillota</taxon>
        <taxon>Clostridia</taxon>
        <taxon>Eubacteriales</taxon>
        <taxon>Clostridiales Family XVII. Incertae Sedis</taxon>
        <taxon>Thermaerobacter</taxon>
    </lineage>
</organism>
<dbReference type="OrthoDB" id="9816138at2"/>
<dbReference type="HOGENOM" id="CLU_911943_0_0_9"/>
<dbReference type="RefSeq" id="WP_013496132.1">
    <property type="nucleotide sequence ID" value="NC_014831.1"/>
</dbReference>
<gene>
    <name evidence="2" type="ordered locus">Tmar_1724</name>
</gene>
<keyword evidence="1" id="KW-0812">Transmembrane</keyword>
<feature type="transmembrane region" description="Helical" evidence="1">
    <location>
        <begin position="147"/>
        <end position="168"/>
    </location>
</feature>
<proteinExistence type="predicted"/>
<feature type="transmembrane region" description="Helical" evidence="1">
    <location>
        <begin position="240"/>
        <end position="258"/>
    </location>
</feature>
<sequence length="305" mass="32755">MTPFSRLLWREARQALPATAAFLVAILTWYAFLATRVGRWHDGLVIGMSQMPLWWLPPWAVWRTYQSLKNDLDSPHAYLLLSLPVRGWQLAGAKLLAVWIELGLYTAAAYAGLANTLLRTGIPGLPPRLSDAGTKAFVETLVGSAGMLFLLLVVFAVPAWLVLVQAAWAAGHAARRGRYLVTGLTFLVGSWLLLRIAIAGASLLAFLPPVPALPFPNFVGATGGAWAVERRWLALPPGPWLAVVTATWLGFFLTARGVERALDAEGARGPVVAVAAGAAVAAIDLYLNGVTILNALLKVLEGRPV</sequence>
<dbReference type="Proteomes" id="UP000008915">
    <property type="component" value="Chromosome"/>
</dbReference>
<accession>E6SHN6</accession>
<reference evidence="2 3" key="1">
    <citation type="journal article" date="2010" name="Stand. Genomic Sci.">
        <title>Complete genome sequence of Thermaerobacter marianensis type strain (7p75a).</title>
        <authorList>
            <person name="Han C."/>
            <person name="Gu W."/>
            <person name="Zhang X."/>
            <person name="Lapidus A."/>
            <person name="Nolan M."/>
            <person name="Copeland A."/>
            <person name="Lucas S."/>
            <person name="Del Rio T.G."/>
            <person name="Tice H."/>
            <person name="Cheng J.F."/>
            <person name="Tapia R."/>
            <person name="Goodwin L."/>
            <person name="Pitluck S."/>
            <person name="Pagani I."/>
            <person name="Ivanova N."/>
            <person name="Mavromatis K."/>
            <person name="Mikhailova N."/>
            <person name="Pati A."/>
            <person name="Chen A."/>
            <person name="Palaniappan K."/>
            <person name="Land M."/>
            <person name="Hauser L."/>
            <person name="Chang Y.J."/>
            <person name="Jeffries C.D."/>
            <person name="Schneider S."/>
            <person name="Rohde M."/>
            <person name="Goker M."/>
            <person name="Pukall R."/>
            <person name="Woyke T."/>
            <person name="Bristow J."/>
            <person name="Eisen J.A."/>
            <person name="Markowitz V."/>
            <person name="Hugenholtz P."/>
            <person name="Kyrpides N.C."/>
            <person name="Klenk H.P."/>
            <person name="Detter J.C."/>
        </authorList>
    </citation>
    <scope>NUCLEOTIDE SEQUENCE [LARGE SCALE GENOMIC DNA]</scope>
    <source>
        <strain evidence="3">ATCC 700841 / DSM 12885 / JCM 10246 / 7p75a</strain>
    </source>
</reference>
<feature type="transmembrane region" description="Helical" evidence="1">
    <location>
        <begin position="15"/>
        <end position="33"/>
    </location>
</feature>
<dbReference type="KEGG" id="tmr:Tmar_1724"/>
<reference evidence="3" key="2">
    <citation type="journal article" date="2010" name="Stand. Genomic Sci.">
        <title>Complete genome sequence of Thermaerobacter marianensis type strain (7p75aT).</title>
        <authorList>
            <person name="Han C."/>
            <person name="Gu W."/>
            <person name="Zhang X."/>
            <person name="Lapidus A."/>
            <person name="Nolan M."/>
            <person name="Copeland A."/>
            <person name="Lucas S."/>
            <person name="Glavina Del Rio T."/>
            <person name="Tice H."/>
            <person name="Cheng J."/>
            <person name="Tapia R."/>
            <person name="Goodwin L."/>
            <person name="Pitluck S."/>
            <person name="Pagani I."/>
            <person name="Ivanova N."/>
            <person name="Mavromatis K."/>
            <person name="Mikhailova N."/>
            <person name="Pati A."/>
            <person name="Chen A."/>
            <person name="Palaniappan K."/>
            <person name="Land M."/>
            <person name="Hauser L."/>
            <person name="Chang Y."/>
            <person name="Jeffries C."/>
            <person name="Schneider S."/>
            <person name="Rohde M."/>
            <person name="Goker M."/>
            <person name="Pukall R."/>
            <person name="Woyke T."/>
            <person name="Bristow J."/>
            <person name="Eisen J."/>
            <person name="Markowitz V."/>
            <person name="Hugenholtz P."/>
            <person name="Kyrpides N."/>
            <person name="Klenk H."/>
            <person name="Detter J."/>
        </authorList>
    </citation>
    <scope>NUCLEOTIDE SEQUENCE [LARGE SCALE GENOMIC DNA]</scope>
    <source>
        <strain evidence="3">ATCC 700841 / DSM 12885 / JCM 10246 / 7p75a</strain>
    </source>
</reference>
<keyword evidence="1" id="KW-1133">Transmembrane helix</keyword>
<dbReference type="AlphaFoldDB" id="E6SHN6"/>
<evidence type="ECO:0000256" key="1">
    <source>
        <dbReference type="SAM" id="Phobius"/>
    </source>
</evidence>
<name>E6SHN6_THEM7</name>
<protein>
    <submittedName>
        <fullName evidence="2">Uncharacterized protein</fullName>
    </submittedName>
</protein>
<feature type="transmembrane region" description="Helical" evidence="1">
    <location>
        <begin position="270"/>
        <end position="297"/>
    </location>
</feature>
<dbReference type="STRING" id="644966.Tmar_1724"/>
<evidence type="ECO:0000313" key="3">
    <source>
        <dbReference type="Proteomes" id="UP000008915"/>
    </source>
</evidence>